<evidence type="ECO:0000256" key="6">
    <source>
        <dbReference type="ARBA" id="ARBA00022694"/>
    </source>
</evidence>
<comment type="function">
    <text evidence="2 11">NAD-binding protein involved in the addition of a carboxymethylaminomethyl (cmnm) group at the wobble position (U34) of certain tRNAs, forming tRNA-cmnm(5)s(2)U34.</text>
</comment>
<evidence type="ECO:0000313" key="13">
    <source>
        <dbReference type="EMBL" id="RDV14393.1"/>
    </source>
</evidence>
<comment type="subcellular location">
    <subcellularLocation>
        <location evidence="11">Cytoplasm</location>
    </subcellularLocation>
</comment>
<reference evidence="14" key="1">
    <citation type="submission" date="2018-08" db="EMBL/GenBank/DDBJ databases">
        <authorList>
            <person name="Liu Z.-W."/>
            <person name="Du Z.-J."/>
        </authorList>
    </citation>
    <scope>NUCLEOTIDE SEQUENCE [LARGE SCALE GENOMIC DNA]</scope>
    <source>
        <strain evidence="14">H4X</strain>
    </source>
</reference>
<feature type="domain" description="tRNA uridine 5-carboxymethylaminomethyl modification enzyme C-terminal subdomain" evidence="12">
    <location>
        <begin position="545"/>
        <end position="616"/>
    </location>
</feature>
<dbReference type="PROSITE" id="PS01281">
    <property type="entry name" value="GIDA_2"/>
    <property type="match status" value="1"/>
</dbReference>
<evidence type="ECO:0000259" key="12">
    <source>
        <dbReference type="SMART" id="SM01228"/>
    </source>
</evidence>
<evidence type="ECO:0000256" key="1">
    <source>
        <dbReference type="ARBA" id="ARBA00001974"/>
    </source>
</evidence>
<evidence type="ECO:0000256" key="7">
    <source>
        <dbReference type="ARBA" id="ARBA00022827"/>
    </source>
</evidence>
<keyword evidence="5 11" id="KW-0285">Flavoprotein</keyword>
<dbReference type="SMART" id="SM01228">
    <property type="entry name" value="GIDA_assoc_3"/>
    <property type="match status" value="1"/>
</dbReference>
<dbReference type="Pfam" id="PF21680">
    <property type="entry name" value="GIDA_C_1st"/>
    <property type="match status" value="1"/>
</dbReference>
<dbReference type="InterPro" id="IPR044920">
    <property type="entry name" value="MnmG_C_subdom_sf"/>
</dbReference>
<dbReference type="InterPro" id="IPR002218">
    <property type="entry name" value="MnmG-rel"/>
</dbReference>
<comment type="cofactor">
    <cofactor evidence="1 11">
        <name>FAD</name>
        <dbReference type="ChEBI" id="CHEBI:57692"/>
    </cofactor>
</comment>
<name>A0A3D8LAL5_9BACT</name>
<dbReference type="Gene3D" id="3.50.50.60">
    <property type="entry name" value="FAD/NAD(P)-binding domain"/>
    <property type="match status" value="2"/>
</dbReference>
<keyword evidence="7 11" id="KW-0274">FAD</keyword>
<dbReference type="PROSITE" id="PS01280">
    <property type="entry name" value="GIDA_1"/>
    <property type="match status" value="1"/>
</dbReference>
<proteinExistence type="inferred from homology"/>
<dbReference type="Gene3D" id="1.10.10.1800">
    <property type="entry name" value="tRNA uridine 5-carboxymethylaminomethyl modification enzyme MnmG/GidA"/>
    <property type="match status" value="1"/>
</dbReference>
<dbReference type="GO" id="GO:0005829">
    <property type="term" value="C:cytosol"/>
    <property type="evidence" value="ECO:0007669"/>
    <property type="project" value="TreeGrafter"/>
</dbReference>
<keyword evidence="8 11" id="KW-0520">NAD</keyword>
<dbReference type="FunFam" id="1.10.150.570:FF:000001">
    <property type="entry name" value="tRNA uridine 5-carboxymethylaminomethyl modification enzyme MnmG"/>
    <property type="match status" value="1"/>
</dbReference>
<dbReference type="InterPro" id="IPR036188">
    <property type="entry name" value="FAD/NAD-bd_sf"/>
</dbReference>
<evidence type="ECO:0000256" key="8">
    <source>
        <dbReference type="ARBA" id="ARBA00023027"/>
    </source>
</evidence>
<keyword evidence="6 11" id="KW-0819">tRNA processing</keyword>
<comment type="subunit">
    <text evidence="9 11">Homodimer. Heterotetramer of two MnmE and two MnmG subunits.</text>
</comment>
<comment type="caution">
    <text evidence="13">The sequence shown here is derived from an EMBL/GenBank/DDBJ whole genome shotgun (WGS) entry which is preliminary data.</text>
</comment>
<dbReference type="RefSeq" id="WP_115566349.1">
    <property type="nucleotide sequence ID" value="NZ_QRGR01000015.1"/>
</dbReference>
<dbReference type="NCBIfam" id="TIGR00136">
    <property type="entry name" value="mnmG_gidA"/>
    <property type="match status" value="1"/>
</dbReference>
<evidence type="ECO:0000256" key="4">
    <source>
        <dbReference type="ARBA" id="ARBA00020461"/>
    </source>
</evidence>
<dbReference type="InterPro" id="IPR026904">
    <property type="entry name" value="MnmG_C"/>
</dbReference>
<dbReference type="GO" id="GO:0050660">
    <property type="term" value="F:flavin adenine dinucleotide binding"/>
    <property type="evidence" value="ECO:0007669"/>
    <property type="project" value="UniProtKB-UniRule"/>
</dbReference>
<evidence type="ECO:0000256" key="5">
    <source>
        <dbReference type="ARBA" id="ARBA00022630"/>
    </source>
</evidence>
<keyword evidence="11" id="KW-0963">Cytoplasm</keyword>
<dbReference type="Gene3D" id="1.10.150.570">
    <property type="entry name" value="GidA associated domain, C-terminal subdomain"/>
    <property type="match status" value="1"/>
</dbReference>
<evidence type="ECO:0000256" key="2">
    <source>
        <dbReference type="ARBA" id="ARBA00003717"/>
    </source>
</evidence>
<dbReference type="InterPro" id="IPR004416">
    <property type="entry name" value="MnmG"/>
</dbReference>
<dbReference type="SUPFAM" id="SSF51905">
    <property type="entry name" value="FAD/NAD(P)-binding domain"/>
    <property type="match status" value="1"/>
</dbReference>
<dbReference type="GO" id="GO:0030488">
    <property type="term" value="P:tRNA methylation"/>
    <property type="evidence" value="ECO:0007669"/>
    <property type="project" value="TreeGrafter"/>
</dbReference>
<feature type="binding site" evidence="11">
    <location>
        <begin position="270"/>
        <end position="284"/>
    </location>
    <ligand>
        <name>NAD(+)</name>
        <dbReference type="ChEBI" id="CHEBI:57540"/>
    </ligand>
</feature>
<evidence type="ECO:0000256" key="9">
    <source>
        <dbReference type="ARBA" id="ARBA00025948"/>
    </source>
</evidence>
<dbReference type="FunFam" id="3.50.50.60:FF:000002">
    <property type="entry name" value="tRNA uridine 5-carboxymethylaminomethyl modification enzyme MnmG"/>
    <property type="match status" value="1"/>
</dbReference>
<dbReference type="Pfam" id="PF01134">
    <property type="entry name" value="GIDA"/>
    <property type="match status" value="1"/>
</dbReference>
<dbReference type="OrthoDB" id="9815560at2"/>
<dbReference type="Pfam" id="PF13932">
    <property type="entry name" value="SAM_GIDA_C"/>
    <property type="match status" value="1"/>
</dbReference>
<organism evidence="13 14">
    <name type="scientific">Pontibacter diazotrophicus</name>
    <dbReference type="NCBI Taxonomy" id="1400979"/>
    <lineage>
        <taxon>Bacteria</taxon>
        <taxon>Pseudomonadati</taxon>
        <taxon>Bacteroidota</taxon>
        <taxon>Cytophagia</taxon>
        <taxon>Cytophagales</taxon>
        <taxon>Hymenobacteraceae</taxon>
        <taxon>Pontibacter</taxon>
    </lineage>
</organism>
<dbReference type="PANTHER" id="PTHR11806">
    <property type="entry name" value="GLUCOSE INHIBITED DIVISION PROTEIN A"/>
    <property type="match status" value="1"/>
</dbReference>
<gene>
    <name evidence="11" type="primary">mnmG</name>
    <name evidence="11" type="synonym">gidA</name>
    <name evidence="13" type="ORF">DXT99_14820</name>
</gene>
<keyword evidence="14" id="KW-1185">Reference proteome</keyword>
<evidence type="ECO:0000313" key="14">
    <source>
        <dbReference type="Proteomes" id="UP000256708"/>
    </source>
</evidence>
<dbReference type="Proteomes" id="UP000256708">
    <property type="component" value="Unassembled WGS sequence"/>
</dbReference>
<dbReference type="AlphaFoldDB" id="A0A3D8LAL5"/>
<protein>
    <recommendedName>
        <fullName evidence="4 11">tRNA uridine 5-carboxymethylaminomethyl modification enzyme MnmG</fullName>
    </recommendedName>
    <alternativeName>
        <fullName evidence="10 11">Glucose-inhibited division protein A</fullName>
    </alternativeName>
</protein>
<comment type="caution">
    <text evidence="11">Lacks conserved residue(s) required for the propagation of feature annotation.</text>
</comment>
<comment type="similarity">
    <text evidence="3 11">Belongs to the MnmG family.</text>
</comment>
<dbReference type="EMBL" id="QRGR01000015">
    <property type="protein sequence ID" value="RDV14393.1"/>
    <property type="molecule type" value="Genomic_DNA"/>
</dbReference>
<sequence length="620" mass="68881">MFPEYDIIVVGAGHAGCEAAAAAAKMGSKVLLATMNMNTIAQMSCNPAMGGVAKGQIVREVDALGGMSGIITDQTMIQFRMLNKSKGPAMWSPRAQSDRMRFAEAWRLSLEQTENIDFWQEMITGIEVEDGRAAGVRTSLGITIRGKAVVLTNGTFLNGIIHIGEKQLGGGRAAEKSAKGITEQLVELGFEAGRMKTGTPPRVDGRSLDYSRMEEQFGDEKPSKFSYTNTEPLPQQRSCYITYTNPEVHEILKTGFEKSPMFQGRIQGLGPRYCPSIEDKINRFADRDRHQIFVEPEGWSTVEVYVNGFSSSLPEDVQLKALRKIEGFENAKMFRPGYAIEYDFFPPTQLNLTLETKLVENLYFAGQINGTTGYEEAACQGLMAGINAHNKINEKAPFVLKRSEAYIGVLIDDLVNKGTNEPYRMFTSRAEHRILLRQDNADIRLTKLGYELGLADESRKKAVDKKIEETGEIIAYLNNKPIEPGDINMMLESLGSAPITEKQRAGQLIKRPNVEIEHIAAAVPSVAEYLSKFREDSVEQAGIQVKYESYIEKEYSMAAKMSELENYIIKERIDYRNIPALSAEAKEKLLKVNPETIGQASRISGVTPADISVLMVYLGK</sequence>
<dbReference type="InterPro" id="IPR047001">
    <property type="entry name" value="MnmG_C_subdom"/>
</dbReference>
<evidence type="ECO:0000256" key="10">
    <source>
        <dbReference type="ARBA" id="ARBA00031800"/>
    </source>
</evidence>
<dbReference type="InterPro" id="IPR040131">
    <property type="entry name" value="MnmG_N"/>
</dbReference>
<dbReference type="GO" id="GO:0002098">
    <property type="term" value="P:tRNA wobble uridine modification"/>
    <property type="evidence" value="ECO:0007669"/>
    <property type="project" value="InterPro"/>
</dbReference>
<evidence type="ECO:0000256" key="11">
    <source>
        <dbReference type="HAMAP-Rule" id="MF_00129"/>
    </source>
</evidence>
<dbReference type="InterPro" id="IPR049312">
    <property type="entry name" value="GIDA_C_N"/>
</dbReference>
<dbReference type="PANTHER" id="PTHR11806:SF0">
    <property type="entry name" value="PROTEIN MTO1 HOMOLOG, MITOCHONDRIAL"/>
    <property type="match status" value="1"/>
</dbReference>
<feature type="binding site" evidence="11">
    <location>
        <begin position="11"/>
        <end position="16"/>
    </location>
    <ligand>
        <name>FAD</name>
        <dbReference type="ChEBI" id="CHEBI:57692"/>
    </ligand>
</feature>
<dbReference type="HAMAP" id="MF_00129">
    <property type="entry name" value="MnmG_GidA"/>
    <property type="match status" value="1"/>
</dbReference>
<accession>A0A3D8LAL5</accession>
<evidence type="ECO:0000256" key="3">
    <source>
        <dbReference type="ARBA" id="ARBA00007653"/>
    </source>
</evidence>
<dbReference type="InterPro" id="IPR020595">
    <property type="entry name" value="MnmG-rel_CS"/>
</dbReference>